<proteinExistence type="predicted"/>
<evidence type="ECO:0000313" key="3">
    <source>
        <dbReference type="Proteomes" id="UP000003824"/>
    </source>
</evidence>
<dbReference type="AlphaFoldDB" id="D5ZT58"/>
<protein>
    <submittedName>
        <fullName evidence="2">Predicted protein</fullName>
    </submittedName>
</protein>
<evidence type="ECO:0000313" key="2">
    <source>
        <dbReference type="EMBL" id="EFE66759.2"/>
    </source>
</evidence>
<gene>
    <name evidence="2" type="ORF">SSFG_02008</name>
</gene>
<feature type="compositionally biased region" description="Basic and acidic residues" evidence="1">
    <location>
        <begin position="48"/>
        <end position="57"/>
    </location>
</feature>
<evidence type="ECO:0000256" key="1">
    <source>
        <dbReference type="SAM" id="MobiDB-lite"/>
    </source>
</evidence>
<name>D5ZT58_STRV1</name>
<feature type="region of interest" description="Disordered" evidence="1">
    <location>
        <begin position="34"/>
        <end position="57"/>
    </location>
</feature>
<dbReference type="Proteomes" id="UP000003824">
    <property type="component" value="Unassembled WGS sequence"/>
</dbReference>
<sequence length="57" mass="6054">MTSHGFNTTARTSSELLVVALYPVMEDGEVDVCSGVRQPSPGPAPHQVRSDIKTLGN</sequence>
<organism evidence="2 3">
    <name type="scientific">Streptomyces viridosporus (strain ATCC 14672 / DSM 40746 / JCM 4963 / KCTC 9882 / NRRL B-12104 / FH 1290)</name>
    <name type="common">Streptomyces ghanaensis</name>
    <dbReference type="NCBI Taxonomy" id="566461"/>
    <lineage>
        <taxon>Bacteria</taxon>
        <taxon>Bacillati</taxon>
        <taxon>Actinomycetota</taxon>
        <taxon>Actinomycetes</taxon>
        <taxon>Kitasatosporales</taxon>
        <taxon>Streptomycetaceae</taxon>
        <taxon>Streptomyces</taxon>
    </lineage>
</organism>
<reference evidence="3" key="1">
    <citation type="submission" date="2008-12" db="EMBL/GenBank/DDBJ databases">
        <title>Annotation of Streptomyces ghanaensis ATCC 14672.</title>
        <authorList>
            <consortium name="The Broad Institute Genome Sequencing Platform"/>
            <consortium name="Broad Institute Microbial Sequencing Center"/>
            <person name="Fischbach M."/>
            <person name="Ward D."/>
            <person name="Young S."/>
            <person name="Kodira C.D."/>
            <person name="Zeng Q."/>
            <person name="Koehrsen M."/>
            <person name="Godfrey P."/>
            <person name="Alvarado L."/>
            <person name="Berlin A.M."/>
            <person name="Borenstein D."/>
            <person name="Chen Z."/>
            <person name="Engels R."/>
            <person name="Freedman E."/>
            <person name="Gellesch M."/>
            <person name="Goldberg J."/>
            <person name="Griggs A."/>
            <person name="Gujja S."/>
            <person name="Heiman D.I."/>
            <person name="Hepburn T.A."/>
            <person name="Howarth C."/>
            <person name="Jen D."/>
            <person name="Larson L."/>
            <person name="Lewis B."/>
            <person name="Mehta T."/>
            <person name="Park D."/>
            <person name="Pearson M."/>
            <person name="Roberts A."/>
            <person name="Saif S."/>
            <person name="Shea T.D."/>
            <person name="Shenoy N."/>
            <person name="Sisk P."/>
            <person name="Stolte C."/>
            <person name="Sykes S.N."/>
            <person name="Walk T."/>
            <person name="White J."/>
            <person name="Yandava C."/>
            <person name="Straight P."/>
            <person name="Clardy J."/>
            <person name="Hung D."/>
            <person name="Kolter R."/>
            <person name="Mekalanos J."/>
            <person name="Walker S."/>
            <person name="Walsh C.T."/>
            <person name="Wieland B.L.C."/>
            <person name="Ilzarbe M."/>
            <person name="Galagan J."/>
            <person name="Nusbaum C."/>
            <person name="Birren B."/>
        </authorList>
    </citation>
    <scope>NUCLEOTIDE SEQUENCE [LARGE SCALE GENOMIC DNA]</scope>
    <source>
        <strain evidence="3">ATCC 14672 / DSM 40746 / JCM 4963 / KCTC 9882 / NRRL B-12104 / FH 1290</strain>
    </source>
</reference>
<accession>D5ZT58</accession>
<dbReference type="EMBL" id="DS999641">
    <property type="protein sequence ID" value="EFE66759.2"/>
    <property type="molecule type" value="Genomic_DNA"/>
</dbReference>